<dbReference type="EMBL" id="SJPN01000003">
    <property type="protein sequence ID" value="TWU04377.1"/>
    <property type="molecule type" value="Genomic_DNA"/>
</dbReference>
<keyword evidence="2" id="KW-0472">Membrane</keyword>
<keyword evidence="2" id="KW-1133">Transmembrane helix</keyword>
<evidence type="ECO:0000313" key="3">
    <source>
        <dbReference type="EMBL" id="TWU04377.1"/>
    </source>
</evidence>
<feature type="transmembrane region" description="Helical" evidence="2">
    <location>
        <begin position="324"/>
        <end position="349"/>
    </location>
</feature>
<feature type="compositionally biased region" description="Polar residues" evidence="1">
    <location>
        <begin position="33"/>
        <end position="47"/>
    </location>
</feature>
<dbReference type="Proteomes" id="UP000320176">
    <property type="component" value="Unassembled WGS sequence"/>
</dbReference>
<feature type="region of interest" description="Disordered" evidence="1">
    <location>
        <begin position="1"/>
        <end position="47"/>
    </location>
</feature>
<organism evidence="3 4">
    <name type="scientific">Stieleria varia</name>
    <dbReference type="NCBI Taxonomy" id="2528005"/>
    <lineage>
        <taxon>Bacteria</taxon>
        <taxon>Pseudomonadati</taxon>
        <taxon>Planctomycetota</taxon>
        <taxon>Planctomycetia</taxon>
        <taxon>Pirellulales</taxon>
        <taxon>Pirellulaceae</taxon>
        <taxon>Stieleria</taxon>
    </lineage>
</organism>
<proteinExistence type="predicted"/>
<protein>
    <submittedName>
        <fullName evidence="3">Uncharacterized protein</fullName>
    </submittedName>
</protein>
<name>A0A5C6AY40_9BACT</name>
<evidence type="ECO:0000313" key="4">
    <source>
        <dbReference type="Proteomes" id="UP000320176"/>
    </source>
</evidence>
<feature type="transmembrane region" description="Helical" evidence="2">
    <location>
        <begin position="272"/>
        <end position="292"/>
    </location>
</feature>
<feature type="transmembrane region" description="Helical" evidence="2">
    <location>
        <begin position="355"/>
        <end position="372"/>
    </location>
</feature>
<keyword evidence="4" id="KW-1185">Reference proteome</keyword>
<sequence length="400" mass="43585">MATTESAQLAPPPSGETRSSQQDPRQLEPPSRDGQSTLSSTSRHPSIDTNLGADLGCAWSFETLNPKHSDPRRREFLRCTQCKCLFLKIKWPGQCHLCGCQTADPASINPVPPVTIRQRTAIPYNSGPLNSIRDTPLGMSTGTIYRCDCSEQLVLFQNNSSQPIELPTDFGPTWMTVSWRSPHPSHEPQDESPIVRQVSTLKLSLPPRKAVLARVRLHHFRPPSRESFISIHGEQGILVATHQEAWVPNLIAVGLLGLVFLGFSFGPSPLSSAAVLGALAGSILFLSPKLYLKSSRMFGLAPPCEDAFTGDTDASVSTTLTTRFLLCLVIGILATFLTWPMLLGIFAVASRLTPILWFAGAMSVLAGVDFWLSRHDVGIFCFAKKRLAGRQSPSQTSAPS</sequence>
<comment type="caution">
    <text evidence="3">The sequence shown here is derived from an EMBL/GenBank/DDBJ whole genome shotgun (WGS) entry which is preliminary data.</text>
</comment>
<dbReference type="AlphaFoldDB" id="A0A5C6AY40"/>
<gene>
    <name evidence="3" type="ORF">Pla52n_24170</name>
</gene>
<accession>A0A5C6AY40</accession>
<evidence type="ECO:0000256" key="1">
    <source>
        <dbReference type="SAM" id="MobiDB-lite"/>
    </source>
</evidence>
<feature type="transmembrane region" description="Helical" evidence="2">
    <location>
        <begin position="246"/>
        <end position="266"/>
    </location>
</feature>
<evidence type="ECO:0000256" key="2">
    <source>
        <dbReference type="SAM" id="Phobius"/>
    </source>
</evidence>
<keyword evidence="2" id="KW-0812">Transmembrane</keyword>
<reference evidence="3 4" key="1">
    <citation type="submission" date="2019-02" db="EMBL/GenBank/DDBJ databases">
        <title>Deep-cultivation of Planctomycetes and their phenomic and genomic characterization uncovers novel biology.</title>
        <authorList>
            <person name="Wiegand S."/>
            <person name="Jogler M."/>
            <person name="Boedeker C."/>
            <person name="Pinto D."/>
            <person name="Vollmers J."/>
            <person name="Rivas-Marin E."/>
            <person name="Kohn T."/>
            <person name="Peeters S.H."/>
            <person name="Heuer A."/>
            <person name="Rast P."/>
            <person name="Oberbeckmann S."/>
            <person name="Bunk B."/>
            <person name="Jeske O."/>
            <person name="Meyerdierks A."/>
            <person name="Storesund J.E."/>
            <person name="Kallscheuer N."/>
            <person name="Luecker S."/>
            <person name="Lage O.M."/>
            <person name="Pohl T."/>
            <person name="Merkel B.J."/>
            <person name="Hornburger P."/>
            <person name="Mueller R.-W."/>
            <person name="Bruemmer F."/>
            <person name="Labrenz M."/>
            <person name="Spormann A.M."/>
            <person name="Op Den Camp H."/>
            <person name="Overmann J."/>
            <person name="Amann R."/>
            <person name="Jetten M.S.M."/>
            <person name="Mascher T."/>
            <person name="Medema M.H."/>
            <person name="Devos D.P."/>
            <person name="Kaster A.-K."/>
            <person name="Ovreas L."/>
            <person name="Rohde M."/>
            <person name="Galperin M.Y."/>
            <person name="Jogler C."/>
        </authorList>
    </citation>
    <scope>NUCLEOTIDE SEQUENCE [LARGE SCALE GENOMIC DNA]</scope>
    <source>
        <strain evidence="3 4">Pla52n</strain>
    </source>
</reference>